<proteinExistence type="inferred from homology"/>
<dbReference type="NCBIfam" id="TIGR00260">
    <property type="entry name" value="thrC"/>
    <property type="match status" value="1"/>
</dbReference>
<dbReference type="PANTHER" id="PTHR43515">
    <property type="entry name" value="THREONINE SYNTHASE-LIKE 1"/>
    <property type="match status" value="1"/>
</dbReference>
<organism evidence="7 8">
    <name type="scientific">Streptococcus toyakuensis</name>
    <dbReference type="NCBI Taxonomy" id="2819619"/>
    <lineage>
        <taxon>Bacteria</taxon>
        <taxon>Bacillati</taxon>
        <taxon>Bacillota</taxon>
        <taxon>Bacilli</taxon>
        <taxon>Lactobacillales</taxon>
        <taxon>Streptococcaceae</taxon>
        <taxon>Streptococcus</taxon>
        <taxon>Streptococcus mitis group</taxon>
    </lineage>
</organism>
<protein>
    <recommendedName>
        <fullName evidence="4">Threonine synthase</fullName>
        <ecNumber evidence="4">4.2.3.1</ecNumber>
    </recommendedName>
</protein>
<reference evidence="7" key="1">
    <citation type="journal article" date="2022" name="J Glob Antimicrob Resist">
        <title>Identification and characterisation of a novel multidrug-resistant streptococcus, Streptococcus toyakuensis sp. nov., from a blood sample.</title>
        <authorList>
            <person name="Wajima T."/>
            <person name="Hagimoto A."/>
            <person name="Tanaka E."/>
            <person name="Kawamura Y."/>
            <person name="Nakaminami H."/>
        </authorList>
    </citation>
    <scope>NUCLEOTIDE SEQUENCE</scope>
    <source>
        <strain evidence="7">TP1632</strain>
    </source>
</reference>
<evidence type="ECO:0000256" key="1">
    <source>
        <dbReference type="ARBA" id="ARBA00001933"/>
    </source>
</evidence>
<evidence type="ECO:0000313" key="8">
    <source>
        <dbReference type="Proteomes" id="UP001060027"/>
    </source>
</evidence>
<dbReference type="CDD" id="cd01560">
    <property type="entry name" value="Thr-synth_2"/>
    <property type="match status" value="1"/>
</dbReference>
<dbReference type="PANTHER" id="PTHR43515:SF1">
    <property type="entry name" value="THREONINE SYNTHASE-LIKE 1"/>
    <property type="match status" value="1"/>
</dbReference>
<dbReference type="Gene3D" id="3.40.50.1100">
    <property type="match status" value="2"/>
</dbReference>
<comment type="cofactor">
    <cofactor evidence="1">
        <name>pyridoxal 5'-phosphate</name>
        <dbReference type="ChEBI" id="CHEBI:597326"/>
    </cofactor>
</comment>
<evidence type="ECO:0000256" key="3">
    <source>
        <dbReference type="ARBA" id="ARBA00022898"/>
    </source>
</evidence>
<dbReference type="InterPro" id="IPR004450">
    <property type="entry name" value="Thr_synthase-like"/>
</dbReference>
<dbReference type="InterPro" id="IPR001926">
    <property type="entry name" value="TrpB-like_PALP"/>
</dbReference>
<dbReference type="EC" id="4.2.3.1" evidence="4"/>
<evidence type="ECO:0000259" key="5">
    <source>
        <dbReference type="Pfam" id="PF00291"/>
    </source>
</evidence>
<keyword evidence="8" id="KW-1185">Reference proteome</keyword>
<dbReference type="Proteomes" id="UP001060027">
    <property type="component" value="Chromosome"/>
</dbReference>
<name>A0ABM7UPP8_9STRE</name>
<dbReference type="Gene3D" id="3.90.1380.10">
    <property type="entry name" value="Threonine synthase, N-terminal domain"/>
    <property type="match status" value="1"/>
</dbReference>
<feature type="domain" description="Threonine synthase N-terminal" evidence="6">
    <location>
        <begin position="16"/>
        <end position="91"/>
    </location>
</feature>
<dbReference type="SUPFAM" id="SSF53686">
    <property type="entry name" value="Tryptophan synthase beta subunit-like PLP-dependent enzymes"/>
    <property type="match status" value="1"/>
</dbReference>
<dbReference type="InterPro" id="IPR037158">
    <property type="entry name" value="Thr_synth_N_sf"/>
</dbReference>
<sequence>MDETIDKGQRVMTLVYQSTRDANNTVTASQAILQGLATDGGLFTPLTYPKVDLDFDKLKDASYQEVAKLVLSAFLDDFTAEELDYCINNAYDSKFDTPAIAPLVKLDGQYNLELFHGSTIAFKDMALSILPYFMTTAAKKHGLENKIVILTATSGDTGKAAMAGFADVPGTEIIVFYPKDGVSKVQELQMTTQTGDNTHVIAIDGNFDDAQTNVKHMFNDVVLRERLAANKLQFSSANSMNIGRLVPQIVYYVYAYAQLVKTGEIVAGEQINFTVPTGNFGNILAAFYAKQIGLPVGKLICASNDNNVLTDFFKTRVYDKKREFKVTTSPSMDILVSSNLERLIFHLLGNDAVKTAELMNALNKQGQYELTDFDAEILDLFAAEYATEEETAAEIKRVYEADSYIEDPHTAVASAVYKKYQAATGDVTKTVIASTASPYKFPVVAVEAVTGKVGLTDFEALAQLHDISGVAVPPAVDGLETAPVRHKTTVAAADMQAAVEAYLGL</sequence>
<evidence type="ECO:0000256" key="4">
    <source>
        <dbReference type="NCBIfam" id="TIGR00260"/>
    </source>
</evidence>
<keyword evidence="3" id="KW-0663">Pyridoxal phosphate</keyword>
<evidence type="ECO:0000313" key="7">
    <source>
        <dbReference type="EMBL" id="BDB08358.1"/>
    </source>
</evidence>
<accession>A0ABM7UPP8</accession>
<gene>
    <name evidence="7" type="primary">thrC</name>
    <name evidence="7" type="ORF">STYK_01720</name>
</gene>
<evidence type="ECO:0000256" key="2">
    <source>
        <dbReference type="ARBA" id="ARBA00005517"/>
    </source>
</evidence>
<dbReference type="InterPro" id="IPR029144">
    <property type="entry name" value="Thr_synth_N"/>
</dbReference>
<evidence type="ECO:0000259" key="6">
    <source>
        <dbReference type="Pfam" id="PF14821"/>
    </source>
</evidence>
<dbReference type="Pfam" id="PF00291">
    <property type="entry name" value="PALP"/>
    <property type="match status" value="1"/>
</dbReference>
<dbReference type="InterPro" id="IPR036052">
    <property type="entry name" value="TrpB-like_PALP_sf"/>
</dbReference>
<dbReference type="EMBL" id="AP024523">
    <property type="protein sequence ID" value="BDB08358.1"/>
    <property type="molecule type" value="Genomic_DNA"/>
</dbReference>
<feature type="domain" description="Tryptophan synthase beta chain-like PALP" evidence="5">
    <location>
        <begin position="112"/>
        <end position="424"/>
    </location>
</feature>
<comment type="similarity">
    <text evidence="2">Belongs to the threonine synthase family.</text>
</comment>
<dbReference type="Pfam" id="PF14821">
    <property type="entry name" value="Thr_synth_N"/>
    <property type="match status" value="1"/>
</dbReference>